<evidence type="ECO:0000313" key="4">
    <source>
        <dbReference type="Proteomes" id="UP001146120"/>
    </source>
</evidence>
<evidence type="ECO:0000313" key="2">
    <source>
        <dbReference type="EMBL" id="DAZ95786.1"/>
    </source>
</evidence>
<keyword evidence="4" id="KW-1185">Reference proteome</keyword>
<reference evidence="2" key="2">
    <citation type="journal article" date="2023" name="Microbiol Resour">
        <title>Decontamination and Annotation of the Draft Genome Sequence of the Oomycete Lagenidium giganteum ARSEF 373.</title>
        <authorList>
            <person name="Morgan W.R."/>
            <person name="Tartar A."/>
        </authorList>
    </citation>
    <scope>NUCLEOTIDE SEQUENCE</scope>
    <source>
        <strain evidence="2">ARSEF 373</strain>
    </source>
</reference>
<organism evidence="2 4">
    <name type="scientific">Lagenidium giganteum</name>
    <dbReference type="NCBI Taxonomy" id="4803"/>
    <lineage>
        <taxon>Eukaryota</taxon>
        <taxon>Sar</taxon>
        <taxon>Stramenopiles</taxon>
        <taxon>Oomycota</taxon>
        <taxon>Peronosporomycetes</taxon>
        <taxon>Pythiales</taxon>
        <taxon>Pythiaceae</taxon>
    </lineage>
</organism>
<gene>
    <name evidence="2" type="ORF">N0F65_010288</name>
    <name evidence="3" type="ORF">N0F65_010289</name>
</gene>
<comment type="caution">
    <text evidence="2">The sequence shown here is derived from an EMBL/GenBank/DDBJ whole genome shotgun (WGS) entry which is preliminary data.</text>
</comment>
<dbReference type="EMBL" id="DAKRPA010000190">
    <property type="protein sequence ID" value="DAZ95786.1"/>
    <property type="molecule type" value="Genomic_DNA"/>
</dbReference>
<dbReference type="InterPro" id="IPR036397">
    <property type="entry name" value="RNaseH_sf"/>
</dbReference>
<protein>
    <recommendedName>
        <fullName evidence="1">Tc1-like transposase DDE domain-containing protein</fullName>
    </recommendedName>
</protein>
<dbReference type="Proteomes" id="UP001146120">
    <property type="component" value="Unassembled WGS sequence"/>
</dbReference>
<dbReference type="GO" id="GO:0003676">
    <property type="term" value="F:nucleic acid binding"/>
    <property type="evidence" value="ECO:0007669"/>
    <property type="project" value="InterPro"/>
</dbReference>
<feature type="domain" description="Tc1-like transposase DDE" evidence="1">
    <location>
        <begin position="21"/>
        <end position="70"/>
    </location>
</feature>
<reference evidence="2" key="1">
    <citation type="submission" date="2022-11" db="EMBL/GenBank/DDBJ databases">
        <authorList>
            <person name="Morgan W.R."/>
            <person name="Tartar A."/>
        </authorList>
    </citation>
    <scope>NUCLEOTIDE SEQUENCE</scope>
    <source>
        <strain evidence="2">ARSEF 373</strain>
    </source>
</reference>
<accession>A0AAV2YPT0</accession>
<proteinExistence type="predicted"/>
<dbReference type="EMBL" id="DAKRPA010000190">
    <property type="protein sequence ID" value="DAZ95787.1"/>
    <property type="molecule type" value="Genomic_DNA"/>
</dbReference>
<dbReference type="InterPro" id="IPR038717">
    <property type="entry name" value="Tc1-like_DDE_dom"/>
</dbReference>
<evidence type="ECO:0000259" key="1">
    <source>
        <dbReference type="Pfam" id="PF13358"/>
    </source>
</evidence>
<dbReference type="Gene3D" id="3.30.420.10">
    <property type="entry name" value="Ribonuclease H-like superfamily/Ribonuclease H"/>
    <property type="match status" value="1"/>
</dbReference>
<dbReference type="Pfam" id="PF13358">
    <property type="entry name" value="DDE_3"/>
    <property type="match status" value="1"/>
</dbReference>
<name>A0AAV2YPT0_9STRA</name>
<evidence type="ECO:0000313" key="3">
    <source>
        <dbReference type="EMBL" id="DAZ95787.1"/>
    </source>
</evidence>
<sequence length="114" mass="12586">MVSPNLSDPDSPAAKPMAITRSIVIIDNSKIRMYPQLEDMVHAQGALLFSLPSYSPQLNPIELGFRLMTEAKRCVSISLRCDTHNAIAMVKCKEQKPDGPTNMYSRCGCDSNNV</sequence>
<dbReference type="AlphaFoldDB" id="A0AAV2YPT0"/>